<dbReference type="Proteomes" id="UP000593735">
    <property type="component" value="Chromosome"/>
</dbReference>
<evidence type="ECO:0000256" key="1">
    <source>
        <dbReference type="HAMAP-Rule" id="MF_01845"/>
    </source>
</evidence>
<dbReference type="PANTHER" id="PTHR30501:SF2">
    <property type="entry name" value="UPF0597 PROTEIN YHAM"/>
    <property type="match status" value="1"/>
</dbReference>
<dbReference type="Pfam" id="PF03313">
    <property type="entry name" value="SDH_alpha"/>
    <property type="match status" value="1"/>
</dbReference>
<dbReference type="InterPro" id="IPR005130">
    <property type="entry name" value="Ser_deHydtase-like_asu"/>
</dbReference>
<evidence type="ECO:0000313" key="4">
    <source>
        <dbReference type="Proteomes" id="UP000593735"/>
    </source>
</evidence>
<dbReference type="PANTHER" id="PTHR30501">
    <property type="entry name" value="UPF0597 PROTEIN YHAM"/>
    <property type="match status" value="1"/>
</dbReference>
<evidence type="ECO:0000259" key="2">
    <source>
        <dbReference type="Pfam" id="PF03313"/>
    </source>
</evidence>
<gene>
    <name evidence="3" type="ORF">INP52_04815</name>
</gene>
<reference evidence="3 4" key="1">
    <citation type="submission" date="2020-10" db="EMBL/GenBank/DDBJ databases">
        <title>Olsenella immobilis sp.nov., isolated from the mud in a fermentation cellar used for the production of Chinese strong-flavoured liquor.</title>
        <authorList>
            <person name="Lu L."/>
        </authorList>
    </citation>
    <scope>NUCLEOTIDE SEQUENCE [LARGE SCALE GENOMIC DNA]</scope>
    <source>
        <strain evidence="3 4">LZLJ-2</strain>
    </source>
</reference>
<dbReference type="GO" id="GO:0080146">
    <property type="term" value="F:L-cysteine desulfhydrase activity"/>
    <property type="evidence" value="ECO:0007669"/>
    <property type="project" value="TreeGrafter"/>
</dbReference>
<evidence type="ECO:0000313" key="3">
    <source>
        <dbReference type="EMBL" id="QOY59778.1"/>
    </source>
</evidence>
<dbReference type="EMBL" id="CP063767">
    <property type="protein sequence ID" value="QOY59778.1"/>
    <property type="molecule type" value="Genomic_DNA"/>
</dbReference>
<dbReference type="HAMAP" id="MF_01845">
    <property type="entry name" value="UPF0597"/>
    <property type="match status" value="1"/>
</dbReference>
<protein>
    <recommendedName>
        <fullName evidence="1">UPF0597 protein INP52_04815</fullName>
    </recommendedName>
</protein>
<proteinExistence type="inferred from homology"/>
<keyword evidence="4" id="KW-1185">Reference proteome</keyword>
<dbReference type="GO" id="GO:0019450">
    <property type="term" value="P:L-cysteine catabolic process to pyruvate"/>
    <property type="evidence" value="ECO:0007669"/>
    <property type="project" value="TreeGrafter"/>
</dbReference>
<sequence length="433" mass="44500">MMTKTEMLDLLHQDVTPALGCTEPVSVAMACADAARAAGGIVSRIEVEVGPNIYKNGMSVGIAGFDRVGLEYAAALGALIADPGLGLQIMGAITPDRADAARGCVDAGRVAIRVADEEEGLYVRAKVTTSTGEGESLIRGSHTNIVLTQANGTILHQKGGGREAANAAQDPLVERLKEMSVSQIRALASSASEDELAFMIDGVEMNEELAAYGVERDPGIGIAGALQSDLREQLLGDGLMAQITLQVAAATEARLEGCPRATMSSAGSGSKGIAVTLPVAQVARALGSDRETTVRALAFAHLMNEYINARIGKLSAICACATASSTAASAAITWLLGGTDEQIGWAIRNMTGTITGMICDGGKVGCALKLSAATSAALTSALLAVNGVSLRATDGVCAETPEDCIRNIARISSPGMSETDHEILSIMREKAGV</sequence>
<dbReference type="KEGG" id="tio:INP52_04815"/>
<dbReference type="PIRSF" id="PIRSF006054">
    <property type="entry name" value="UCP006054"/>
    <property type="match status" value="1"/>
</dbReference>
<name>A0A7S7RTQ7_9ACTN</name>
<accession>A0A7S7RTQ7</accession>
<comment type="similarity">
    <text evidence="1">Belongs to the UPF0597 family.</text>
</comment>
<dbReference type="InterPro" id="IPR021144">
    <property type="entry name" value="UPF0597"/>
</dbReference>
<dbReference type="AlphaFoldDB" id="A0A7S7RTQ7"/>
<organism evidence="3 4">
    <name type="scientific">Thermophilibacter immobilis</name>
    <dbReference type="NCBI Taxonomy" id="2779519"/>
    <lineage>
        <taxon>Bacteria</taxon>
        <taxon>Bacillati</taxon>
        <taxon>Actinomycetota</taxon>
        <taxon>Coriobacteriia</taxon>
        <taxon>Coriobacteriales</taxon>
        <taxon>Atopobiaceae</taxon>
        <taxon>Thermophilibacter</taxon>
    </lineage>
</organism>
<feature type="domain" description="Serine dehydratase-like alpha subunit" evidence="2">
    <location>
        <begin position="189"/>
        <end position="424"/>
    </location>
</feature>